<dbReference type="RefSeq" id="WP_138853554.1">
    <property type="nucleotide sequence ID" value="NZ_CP040710.1"/>
</dbReference>
<accession>A0A5B7SRA3</accession>
<dbReference type="KEGG" id="asag:FGM00_14245"/>
<evidence type="ECO:0000313" key="2">
    <source>
        <dbReference type="EMBL" id="QCX01215.1"/>
    </source>
</evidence>
<dbReference type="Proteomes" id="UP000310017">
    <property type="component" value="Chromosome"/>
</dbReference>
<protein>
    <submittedName>
        <fullName evidence="2">Uncharacterized protein</fullName>
    </submittedName>
</protein>
<reference evidence="2 3" key="1">
    <citation type="submission" date="2019-05" db="EMBL/GenBank/DDBJ databases">
        <title>Genome sequencing of F202Z8.</title>
        <authorList>
            <person name="Kwon Y.M."/>
        </authorList>
    </citation>
    <scope>NUCLEOTIDE SEQUENCE [LARGE SCALE GENOMIC DNA]</scope>
    <source>
        <strain evidence="2 3">F202Z8</strain>
    </source>
</reference>
<sequence length="170" mass="19444">MKKLESGENTGFESFFWFVLLILAFLILNACDKENIRPWENEVARLKIAVEPFKNFDNAKSKGYDIKATEYRTQMGFHYLNAGLLDDTFDLENPEVLIFIETSSGGMELVAVEYGISIEDLDNPPLPPEGYSGSDDVWKIDTEFSLWTLHVWVPMENPEGIFTPRNPMLP</sequence>
<name>A0A5B7SRA3_9FLAO</name>
<dbReference type="AlphaFoldDB" id="A0A5B7SRA3"/>
<proteinExistence type="predicted"/>
<keyword evidence="1" id="KW-0812">Transmembrane</keyword>
<keyword evidence="3" id="KW-1185">Reference proteome</keyword>
<keyword evidence="1" id="KW-1133">Transmembrane helix</keyword>
<dbReference type="OrthoDB" id="2449873at2"/>
<evidence type="ECO:0000256" key="1">
    <source>
        <dbReference type="SAM" id="Phobius"/>
    </source>
</evidence>
<feature type="transmembrane region" description="Helical" evidence="1">
    <location>
        <begin position="14"/>
        <end position="31"/>
    </location>
</feature>
<gene>
    <name evidence="2" type="ORF">FGM00_14245</name>
</gene>
<keyword evidence="1" id="KW-0472">Membrane</keyword>
<organism evidence="2 3">
    <name type="scientific">Aggregatimonas sangjinii</name>
    <dbReference type="NCBI Taxonomy" id="2583587"/>
    <lineage>
        <taxon>Bacteria</taxon>
        <taxon>Pseudomonadati</taxon>
        <taxon>Bacteroidota</taxon>
        <taxon>Flavobacteriia</taxon>
        <taxon>Flavobacteriales</taxon>
        <taxon>Flavobacteriaceae</taxon>
        <taxon>Aggregatimonas</taxon>
    </lineage>
</organism>
<dbReference type="EMBL" id="CP040710">
    <property type="protein sequence ID" value="QCX01215.1"/>
    <property type="molecule type" value="Genomic_DNA"/>
</dbReference>
<evidence type="ECO:0000313" key="3">
    <source>
        <dbReference type="Proteomes" id="UP000310017"/>
    </source>
</evidence>